<name>A0A164E6N6_BACCE</name>
<gene>
    <name evidence="1" type="ORF">B4082_3421</name>
</gene>
<evidence type="ECO:0000313" key="1">
    <source>
        <dbReference type="EMBL" id="KZD32570.1"/>
    </source>
</evidence>
<accession>A0A164E6N6</accession>
<protein>
    <submittedName>
        <fullName evidence="1">Uncharacterized protein</fullName>
    </submittedName>
</protein>
<dbReference type="Proteomes" id="UP000076501">
    <property type="component" value="Unassembled WGS sequence"/>
</dbReference>
<comment type="caution">
    <text evidence="1">The sequence shown here is derived from an EMBL/GenBank/DDBJ whole genome shotgun (WGS) entry which is preliminary data.</text>
</comment>
<dbReference type="EMBL" id="LJKA01000050">
    <property type="protein sequence ID" value="KZD32570.1"/>
    <property type="molecule type" value="Genomic_DNA"/>
</dbReference>
<organism evidence="1 2">
    <name type="scientific">Bacillus cereus</name>
    <dbReference type="NCBI Taxonomy" id="1396"/>
    <lineage>
        <taxon>Bacteria</taxon>
        <taxon>Bacillati</taxon>
        <taxon>Bacillota</taxon>
        <taxon>Bacilli</taxon>
        <taxon>Bacillales</taxon>
        <taxon>Bacillaceae</taxon>
        <taxon>Bacillus</taxon>
        <taxon>Bacillus cereus group</taxon>
    </lineage>
</organism>
<dbReference type="AlphaFoldDB" id="A0A164E6N6"/>
<reference evidence="1 2" key="1">
    <citation type="submission" date="2015-09" db="EMBL/GenBank/DDBJ databases">
        <title>Bacillus cereus food isolates.</title>
        <authorList>
            <person name="Boekhorst J."/>
        </authorList>
    </citation>
    <scope>NUCLEOTIDE SEQUENCE [LARGE SCALE GENOMIC DNA]</scope>
    <source>
        <strain evidence="1 2">B4082</strain>
    </source>
</reference>
<evidence type="ECO:0000313" key="2">
    <source>
        <dbReference type="Proteomes" id="UP000076501"/>
    </source>
</evidence>
<proteinExistence type="predicted"/>
<sequence>MREEVRAALAEFQQQSQPNKVMWMKEVRVTRGRIAALYRAKEKHDVERERNRKNILGIIQRLRSQAVNVDVVERDHYIILSEGGIRMLRWIVKKLFSKNAHPALFLRNKKVSLNETNWICENCVQIKREQGIERNDYTICILFHK</sequence>